<evidence type="ECO:0000256" key="1">
    <source>
        <dbReference type="ARBA" id="ARBA00004836"/>
    </source>
</evidence>
<dbReference type="GO" id="GO:0031469">
    <property type="term" value="C:bacterial microcompartment"/>
    <property type="evidence" value="ECO:0007669"/>
    <property type="project" value="UniProtKB-SubCell"/>
</dbReference>
<evidence type="ECO:0000256" key="2">
    <source>
        <dbReference type="ARBA" id="ARBA00023780"/>
    </source>
</evidence>
<comment type="subcellular location">
    <subcellularLocation>
        <location evidence="3">Bacterial microcompartment</location>
    </subcellularLocation>
</comment>
<dbReference type="InterPro" id="IPR000249">
    <property type="entry name" value="BMC_dom"/>
</dbReference>
<dbReference type="InterPro" id="IPR020808">
    <property type="entry name" value="Bact_microcomp_CS"/>
</dbReference>
<organism evidence="7 8">
    <name type="scientific">Raoultella terrigena</name>
    <name type="common">Klebsiella terrigena</name>
    <dbReference type="NCBI Taxonomy" id="577"/>
    <lineage>
        <taxon>Bacteria</taxon>
        <taxon>Pseudomonadati</taxon>
        <taxon>Pseudomonadota</taxon>
        <taxon>Gammaproteobacteria</taxon>
        <taxon>Enterobacterales</taxon>
        <taxon>Enterobacteriaceae</taxon>
        <taxon>Klebsiella/Raoultella group</taxon>
        <taxon>Raoultella</taxon>
    </lineage>
</organism>
<dbReference type="Pfam" id="PF00936">
    <property type="entry name" value="BMC"/>
    <property type="match status" value="1"/>
</dbReference>
<comment type="pathway">
    <text evidence="1">Polyol metabolism; 1,2-propanediol degradation.</text>
</comment>
<evidence type="ECO:0000256" key="4">
    <source>
        <dbReference type="ARBA" id="ARBA00024446"/>
    </source>
</evidence>
<name>A0A3P8L2K9_RAOTE</name>
<comment type="similarity">
    <text evidence="2">Belongs to the bacterial microcompartments protein family. CsoS1 subfamily.</text>
</comment>
<dbReference type="InterPro" id="IPR044872">
    <property type="entry name" value="CcmK/CsoS1_BMC"/>
</dbReference>
<feature type="domain" description="BMC" evidence="6">
    <location>
        <begin position="2"/>
        <end position="86"/>
    </location>
</feature>
<dbReference type="CDD" id="cd07045">
    <property type="entry name" value="BMC_CcmK_like"/>
    <property type="match status" value="1"/>
</dbReference>
<gene>
    <name evidence="7" type="primary">pduA_3</name>
    <name evidence="7" type="ORF">NCTC13098_06481</name>
</gene>
<dbReference type="InterPro" id="IPR037233">
    <property type="entry name" value="CcmK-like_sf"/>
</dbReference>
<dbReference type="AlphaFoldDB" id="A0A3P8L2K9"/>
<dbReference type="InterPro" id="IPR050575">
    <property type="entry name" value="BMC_shell"/>
</dbReference>
<evidence type="ECO:0000313" key="8">
    <source>
        <dbReference type="Proteomes" id="UP000274346"/>
    </source>
</evidence>
<dbReference type="EMBL" id="LR131271">
    <property type="protein sequence ID" value="VDR30052.1"/>
    <property type="molecule type" value="Genomic_DNA"/>
</dbReference>
<dbReference type="PANTHER" id="PTHR33941">
    <property type="entry name" value="PROPANEDIOL UTILIZATION PROTEIN PDUA"/>
    <property type="match status" value="1"/>
</dbReference>
<dbReference type="SMART" id="SM00877">
    <property type="entry name" value="BMC"/>
    <property type="match status" value="1"/>
</dbReference>
<dbReference type="PROSITE" id="PS51930">
    <property type="entry name" value="BMC_2"/>
    <property type="match status" value="1"/>
</dbReference>
<evidence type="ECO:0000259" key="6">
    <source>
        <dbReference type="PROSITE" id="PS51930"/>
    </source>
</evidence>
<dbReference type="PROSITE" id="PS01139">
    <property type="entry name" value="BMC_1"/>
    <property type="match status" value="1"/>
</dbReference>
<evidence type="ECO:0000256" key="3">
    <source>
        <dbReference type="ARBA" id="ARBA00024322"/>
    </source>
</evidence>
<dbReference type="Gene3D" id="3.30.70.1710">
    <property type="match status" value="1"/>
</dbReference>
<evidence type="ECO:0000313" key="7">
    <source>
        <dbReference type="EMBL" id="VDR30052.1"/>
    </source>
</evidence>
<sequence>MHWGLLKPKAWWPALKLADAMCKSANVELISYENIGSGLVTVMVKGDVGAVKAAVDSGVESAQRIGEVVTSLVIARPHNDINKIVIKHRA</sequence>
<dbReference type="KEGG" id="rtg:NCTC13098_06481"/>
<dbReference type="PANTHER" id="PTHR33941:SF11">
    <property type="entry name" value="BACTERIAL MICROCOMPARTMENT SHELL PROTEIN PDUJ"/>
    <property type="match status" value="1"/>
</dbReference>
<dbReference type="SUPFAM" id="SSF143414">
    <property type="entry name" value="CcmK-like"/>
    <property type="match status" value="1"/>
</dbReference>
<protein>
    <recommendedName>
        <fullName evidence="5">Bacterial microcompartment protein homohexamer</fullName>
    </recommendedName>
</protein>
<dbReference type="Proteomes" id="UP000274346">
    <property type="component" value="Chromosome"/>
</dbReference>
<evidence type="ECO:0000256" key="5">
    <source>
        <dbReference type="ARBA" id="ARBA00042636"/>
    </source>
</evidence>
<keyword evidence="4" id="KW-1283">Bacterial microcompartment</keyword>
<reference evidence="7 8" key="1">
    <citation type="submission" date="2018-12" db="EMBL/GenBank/DDBJ databases">
        <authorList>
            <consortium name="Pathogen Informatics"/>
        </authorList>
    </citation>
    <scope>NUCLEOTIDE SEQUENCE [LARGE SCALE GENOMIC DNA]</scope>
    <source>
        <strain evidence="7 8">NCTC13098</strain>
    </source>
</reference>
<accession>A0A3P8L2K9</accession>
<proteinExistence type="inferred from homology"/>